<name>C0NHV9_AJECG</name>
<dbReference type="GeneID" id="69035947"/>
<reference evidence="1" key="1">
    <citation type="submission" date="2009-02" db="EMBL/GenBank/DDBJ databases">
        <title>The Genome Sequence of Ajellomyces capsulatus strain G186AR.</title>
        <authorList>
            <consortium name="The Broad Institute Genome Sequencing Platform"/>
            <person name="Champion M."/>
            <person name="Cuomo C."/>
            <person name="Ma L.-J."/>
            <person name="Henn M.R."/>
            <person name="Sil A."/>
            <person name="Goldman B."/>
            <person name="Young S.K."/>
            <person name="Kodira C.D."/>
            <person name="Zeng Q."/>
            <person name="Koehrsen M."/>
            <person name="Alvarado L."/>
            <person name="Berlin A."/>
            <person name="Borenstein D."/>
            <person name="Chen Z."/>
            <person name="Engels R."/>
            <person name="Freedman E."/>
            <person name="Gellesch M."/>
            <person name="Goldberg J."/>
            <person name="Griggs A."/>
            <person name="Gujja S."/>
            <person name="Heiman D."/>
            <person name="Hepburn T."/>
            <person name="Howarth C."/>
            <person name="Jen D."/>
            <person name="Larson L."/>
            <person name="Lewis B."/>
            <person name="Mehta T."/>
            <person name="Park D."/>
            <person name="Pearson M."/>
            <person name="Roberts A."/>
            <person name="Saif S."/>
            <person name="Shea T."/>
            <person name="Shenoy N."/>
            <person name="Sisk P."/>
            <person name="Stolte C."/>
            <person name="Sykes S."/>
            <person name="Walk T."/>
            <person name="White J."/>
            <person name="Yandava C."/>
            <person name="Klein B."/>
            <person name="McEwen J.G."/>
            <person name="Puccia R."/>
            <person name="Goldman G.H."/>
            <person name="Felipe M.S."/>
            <person name="Nino-Vega G."/>
            <person name="San-Blas G."/>
            <person name="Taylor J."/>
            <person name="Mendoza L."/>
            <person name="Galagan J."/>
            <person name="Nusbaum C."/>
            <person name="Birren B."/>
        </authorList>
    </citation>
    <scope>NUCLEOTIDE SEQUENCE</scope>
    <source>
        <strain evidence="1">G186AR</strain>
    </source>
</reference>
<accession>C0NHV9</accession>
<keyword evidence="2" id="KW-1185">Reference proteome</keyword>
<dbReference type="Proteomes" id="UP000001631">
    <property type="component" value="Unassembled WGS sequence"/>
</dbReference>
<sequence>MSPFVTSRGALLNVELAMGRDAPTRYPARSIGYYGTNSLKLDISLRDFKFTNPILAITAQSWYRVQPVRDIVTCSGYPVEAPVLQEQLKTYLYMKMSSANMQGLVQPGEYEPVSKTGVGSSHDNQQLTPYWNGTESLLAELLLPG</sequence>
<organism evidence="1 2">
    <name type="scientific">Ajellomyces capsulatus (strain G186AR / H82 / ATCC MYA-2454 / RMSCC 2432)</name>
    <name type="common">Darling's disease fungus</name>
    <name type="synonym">Histoplasma capsulatum</name>
    <dbReference type="NCBI Taxonomy" id="447093"/>
    <lineage>
        <taxon>Eukaryota</taxon>
        <taxon>Fungi</taxon>
        <taxon>Dikarya</taxon>
        <taxon>Ascomycota</taxon>
        <taxon>Pezizomycotina</taxon>
        <taxon>Eurotiomycetes</taxon>
        <taxon>Eurotiomycetidae</taxon>
        <taxon>Onygenales</taxon>
        <taxon>Ajellomycetaceae</taxon>
        <taxon>Histoplasma</taxon>
    </lineage>
</organism>
<dbReference type="EMBL" id="GG663365">
    <property type="protein sequence ID" value="EEH09394.1"/>
    <property type="molecule type" value="Genomic_DNA"/>
</dbReference>
<evidence type="ECO:0000313" key="2">
    <source>
        <dbReference type="Proteomes" id="UP000001631"/>
    </source>
</evidence>
<evidence type="ECO:0000313" key="1">
    <source>
        <dbReference type="EMBL" id="EEH09394.1"/>
    </source>
</evidence>
<protein>
    <submittedName>
        <fullName evidence="1">Uncharacterized protein</fullName>
    </submittedName>
</protein>
<dbReference type="AlphaFoldDB" id="C0NHV9"/>
<dbReference type="HOGENOM" id="CLU_1786352_0_0_1"/>
<dbReference type="RefSeq" id="XP_045289875.1">
    <property type="nucleotide sequence ID" value="XM_045429980.1"/>
</dbReference>
<proteinExistence type="predicted"/>
<gene>
    <name evidence="1" type="ORF">HCBG_02931</name>
</gene>
<dbReference type="InParanoid" id="C0NHV9"/>